<proteinExistence type="predicted"/>
<sequence>MIVGEHQLSRTCPSILLPSTVYGSLTRAHQTPNNLVFAASSSSAASAPVPSNTLKGKLGSNVAEFSEICKINRNTTQPISVEYIGKYQIKVIKFEKLSLAKIVGYDSGLLG</sequence>
<keyword evidence="2" id="KW-1185">Reference proteome</keyword>
<name>A0AAN9S1K5_PSOTE</name>
<comment type="caution">
    <text evidence="1">The sequence shown here is derived from an EMBL/GenBank/DDBJ whole genome shotgun (WGS) entry which is preliminary data.</text>
</comment>
<evidence type="ECO:0000313" key="1">
    <source>
        <dbReference type="EMBL" id="KAK7386628.1"/>
    </source>
</evidence>
<evidence type="ECO:0000313" key="2">
    <source>
        <dbReference type="Proteomes" id="UP001386955"/>
    </source>
</evidence>
<gene>
    <name evidence="1" type="ORF">VNO78_26962</name>
</gene>
<protein>
    <submittedName>
        <fullName evidence="1">Uncharacterized protein</fullName>
    </submittedName>
</protein>
<dbReference type="EMBL" id="JAYMYS010000007">
    <property type="protein sequence ID" value="KAK7386628.1"/>
    <property type="molecule type" value="Genomic_DNA"/>
</dbReference>
<dbReference type="Proteomes" id="UP001386955">
    <property type="component" value="Unassembled WGS sequence"/>
</dbReference>
<dbReference type="AlphaFoldDB" id="A0AAN9S1K5"/>
<accession>A0AAN9S1K5</accession>
<organism evidence="1 2">
    <name type="scientific">Psophocarpus tetragonolobus</name>
    <name type="common">Winged bean</name>
    <name type="synonym">Dolichos tetragonolobus</name>
    <dbReference type="NCBI Taxonomy" id="3891"/>
    <lineage>
        <taxon>Eukaryota</taxon>
        <taxon>Viridiplantae</taxon>
        <taxon>Streptophyta</taxon>
        <taxon>Embryophyta</taxon>
        <taxon>Tracheophyta</taxon>
        <taxon>Spermatophyta</taxon>
        <taxon>Magnoliopsida</taxon>
        <taxon>eudicotyledons</taxon>
        <taxon>Gunneridae</taxon>
        <taxon>Pentapetalae</taxon>
        <taxon>rosids</taxon>
        <taxon>fabids</taxon>
        <taxon>Fabales</taxon>
        <taxon>Fabaceae</taxon>
        <taxon>Papilionoideae</taxon>
        <taxon>50 kb inversion clade</taxon>
        <taxon>NPAAA clade</taxon>
        <taxon>indigoferoid/millettioid clade</taxon>
        <taxon>Phaseoleae</taxon>
        <taxon>Psophocarpus</taxon>
    </lineage>
</organism>
<reference evidence="1 2" key="1">
    <citation type="submission" date="2024-01" db="EMBL/GenBank/DDBJ databases">
        <title>The genomes of 5 underutilized Papilionoideae crops provide insights into root nodulation and disease resistanc.</title>
        <authorList>
            <person name="Jiang F."/>
        </authorList>
    </citation>
    <scope>NUCLEOTIDE SEQUENCE [LARGE SCALE GENOMIC DNA]</scope>
    <source>
        <strain evidence="1">DUOXIRENSHENG_FW03</strain>
        <tissue evidence="1">Leaves</tissue>
    </source>
</reference>